<evidence type="ECO:0000313" key="7">
    <source>
        <dbReference type="EMBL" id="WVW80833.1"/>
    </source>
</evidence>
<evidence type="ECO:0000256" key="4">
    <source>
        <dbReference type="SAM" id="MobiDB-lite"/>
    </source>
</evidence>
<dbReference type="VEuPathDB" id="FungiDB:I302_01517"/>
<reference evidence="7" key="2">
    <citation type="submission" date="2013-07" db="EMBL/GenBank/DDBJ databases">
        <authorList>
            <consortium name="The Broad Institute Genome Sequencing Platform"/>
            <person name="Cuomo C."/>
            <person name="Litvintseva A."/>
            <person name="Chen Y."/>
            <person name="Heitman J."/>
            <person name="Sun S."/>
            <person name="Springer D."/>
            <person name="Dromer F."/>
            <person name="Young S.K."/>
            <person name="Zeng Q."/>
            <person name="Gargeya S."/>
            <person name="Fitzgerald M."/>
            <person name="Abouelleil A."/>
            <person name="Alvarado L."/>
            <person name="Berlin A.M."/>
            <person name="Chapman S.B."/>
            <person name="Dewar J."/>
            <person name="Goldberg J."/>
            <person name="Griggs A."/>
            <person name="Gujja S."/>
            <person name="Hansen M."/>
            <person name="Howarth C."/>
            <person name="Imamovic A."/>
            <person name="Larimer J."/>
            <person name="McCowan C."/>
            <person name="Murphy C."/>
            <person name="Pearson M."/>
            <person name="Priest M."/>
            <person name="Roberts A."/>
            <person name="Saif S."/>
            <person name="Shea T."/>
            <person name="Sykes S."/>
            <person name="Wortman J."/>
            <person name="Nusbaum C."/>
            <person name="Birren B."/>
        </authorList>
    </citation>
    <scope>NUCLEOTIDE SEQUENCE</scope>
    <source>
        <strain evidence="7">CBS 10118</strain>
    </source>
</reference>
<dbReference type="GO" id="GO:0007023">
    <property type="term" value="P:post-chaperonin tubulin folding pathway"/>
    <property type="evidence" value="ECO:0007669"/>
    <property type="project" value="InterPro"/>
</dbReference>
<dbReference type="Gene3D" id="1.20.58.1250">
    <property type="entry name" value="Tubulin Binding Cofactor C, N-terminal domain"/>
    <property type="match status" value="1"/>
</dbReference>
<feature type="compositionally biased region" description="Basic residues" evidence="4">
    <location>
        <begin position="75"/>
        <end position="85"/>
    </location>
</feature>
<accession>A0A1B9GG18</accession>
<dbReference type="EMBL" id="KI894018">
    <property type="protein sequence ID" value="OCF30000.1"/>
    <property type="molecule type" value="Genomic_DNA"/>
</dbReference>
<evidence type="ECO:0000256" key="2">
    <source>
        <dbReference type="ARBA" id="ARBA00008848"/>
    </source>
</evidence>
<protein>
    <recommendedName>
        <fullName evidence="5">C-CAP/cofactor C-like domain-containing protein</fullName>
    </recommendedName>
</protein>
<dbReference type="Pfam" id="PF07986">
    <property type="entry name" value="TBCC"/>
    <property type="match status" value="1"/>
</dbReference>
<comment type="subcellular location">
    <subcellularLocation>
        <location evidence="1">Cytoplasm</location>
    </subcellularLocation>
</comment>
<dbReference type="Proteomes" id="UP000092730">
    <property type="component" value="Chromosome 1"/>
</dbReference>
<dbReference type="PANTHER" id="PTHR15139:SF0">
    <property type="entry name" value="TUBULIN-SPECIFIC CHAPERONE C"/>
    <property type="match status" value="1"/>
</dbReference>
<dbReference type="GO" id="GO:0005737">
    <property type="term" value="C:cytoplasm"/>
    <property type="evidence" value="ECO:0007669"/>
    <property type="project" value="UniProtKB-SubCell"/>
</dbReference>
<sequence>MSNISIAQAEEFHAHFHKQRQDIQGFLDSSNLSELNARISALRGEVDQVSALIPVYDRVKYDKQLSELEQAVSSRKVRDKPKSKFSFKGGSGRSTPAPKPENGSTTSAPIHGSTVISTSSNIVGDSSIPTPAQASSSSSSNNIANSHTISNLSHQLVRPPEDVRGTYTLSLSDLSDCIIDLRPPGDTSTSSGKTESEVQAKLTAIHGKTLRRCILISPVVKGSILLDGVEGCLLVLGSQQFRIHTSTDTTILLHVDSLPVIEHCSNLLFGGYPSNLLENTIDSIPIQRNTNYRKVQDFDWPLPSPSPNWSALSDQESAAQNPTVRLLVDKLEGVRSSEDVDRILEESLPLPRS</sequence>
<feature type="domain" description="C-CAP/cofactor C-like" evidence="5">
    <location>
        <begin position="159"/>
        <end position="300"/>
    </location>
</feature>
<proteinExistence type="inferred from homology"/>
<feature type="compositionally biased region" description="Polar residues" evidence="4">
    <location>
        <begin position="102"/>
        <end position="124"/>
    </location>
</feature>
<evidence type="ECO:0000313" key="6">
    <source>
        <dbReference type="EMBL" id="OCF30000.1"/>
    </source>
</evidence>
<evidence type="ECO:0000256" key="3">
    <source>
        <dbReference type="ARBA" id="ARBA00022490"/>
    </source>
</evidence>
<feature type="region of interest" description="Disordered" evidence="4">
    <location>
        <begin position="71"/>
        <end position="145"/>
    </location>
</feature>
<dbReference type="OrthoDB" id="194775at2759"/>
<dbReference type="RefSeq" id="XP_019051070.1">
    <property type="nucleotide sequence ID" value="XM_019188192.1"/>
</dbReference>
<reference evidence="6" key="3">
    <citation type="submission" date="2014-01" db="EMBL/GenBank/DDBJ databases">
        <title>Evolution of pathogenesis and genome organization in the Tremellales.</title>
        <authorList>
            <person name="Cuomo C."/>
            <person name="Litvintseva A."/>
            <person name="Heitman J."/>
            <person name="Chen Y."/>
            <person name="Sun S."/>
            <person name="Springer D."/>
            <person name="Dromer F."/>
            <person name="Young S."/>
            <person name="Zeng Q."/>
            <person name="Chapman S."/>
            <person name="Gujja S."/>
            <person name="Saif S."/>
            <person name="Birren B."/>
        </authorList>
    </citation>
    <scope>NUCLEOTIDE SEQUENCE</scope>
    <source>
        <strain evidence="6">CBS 10118</strain>
    </source>
</reference>
<reference evidence="6" key="1">
    <citation type="submission" date="2013-07" db="EMBL/GenBank/DDBJ databases">
        <title>The Genome Sequence of Cryptococcus bestiolae CBS10118.</title>
        <authorList>
            <consortium name="The Broad Institute Genome Sequencing Platform"/>
            <person name="Cuomo C."/>
            <person name="Litvintseva A."/>
            <person name="Chen Y."/>
            <person name="Heitman J."/>
            <person name="Sun S."/>
            <person name="Springer D."/>
            <person name="Dromer F."/>
            <person name="Young S.K."/>
            <person name="Zeng Q."/>
            <person name="Gargeya S."/>
            <person name="Fitzgerald M."/>
            <person name="Abouelleil A."/>
            <person name="Alvarado L."/>
            <person name="Berlin A.M."/>
            <person name="Chapman S.B."/>
            <person name="Dewar J."/>
            <person name="Goldberg J."/>
            <person name="Griggs A."/>
            <person name="Gujja S."/>
            <person name="Hansen M."/>
            <person name="Howarth C."/>
            <person name="Imamovic A."/>
            <person name="Larimer J."/>
            <person name="McCowan C."/>
            <person name="Murphy C."/>
            <person name="Pearson M."/>
            <person name="Priest M."/>
            <person name="Roberts A."/>
            <person name="Saif S."/>
            <person name="Shea T."/>
            <person name="Sykes S."/>
            <person name="Wortman J."/>
            <person name="Nusbaum C."/>
            <person name="Birren B."/>
        </authorList>
    </citation>
    <scope>NUCLEOTIDE SEQUENCE [LARGE SCALE GENOMIC DNA]</scope>
    <source>
        <strain evidence="6">CBS 10118</strain>
    </source>
</reference>
<dbReference type="PROSITE" id="PS51329">
    <property type="entry name" value="C_CAP_COFACTOR_C"/>
    <property type="match status" value="1"/>
</dbReference>
<dbReference type="InterPro" id="IPR038397">
    <property type="entry name" value="TBCC_N_sf"/>
</dbReference>
<dbReference type="InterPro" id="IPR016098">
    <property type="entry name" value="CAP/MinC_C"/>
</dbReference>
<evidence type="ECO:0000256" key="1">
    <source>
        <dbReference type="ARBA" id="ARBA00004496"/>
    </source>
</evidence>
<dbReference type="GO" id="GO:0007021">
    <property type="term" value="P:tubulin complex assembly"/>
    <property type="evidence" value="ECO:0007669"/>
    <property type="project" value="TreeGrafter"/>
</dbReference>
<keyword evidence="8" id="KW-1185">Reference proteome</keyword>
<dbReference type="InterPro" id="IPR017901">
    <property type="entry name" value="C-CAP_CF_C-like"/>
</dbReference>
<gene>
    <name evidence="6" type="ORF">I302_01517</name>
    <name evidence="7" type="ORF">I302_102822</name>
</gene>
<name>A0A1B9GG18_9TREE</name>
<feature type="compositionally biased region" description="Low complexity" evidence="4">
    <location>
        <begin position="126"/>
        <end position="145"/>
    </location>
</feature>
<comment type="similarity">
    <text evidence="2">Belongs to the TBCC family.</text>
</comment>
<dbReference type="InterPro" id="IPR012945">
    <property type="entry name" value="Tubulin-bd_cofactor_C_dom"/>
</dbReference>
<reference evidence="7" key="4">
    <citation type="submission" date="2024-02" db="EMBL/GenBank/DDBJ databases">
        <title>Comparative genomics of Cryptococcus and Kwoniella reveals pathogenesis evolution and contrasting modes of karyotype evolution via chromosome fusion or intercentromeric recombination.</title>
        <authorList>
            <person name="Coelho M.A."/>
            <person name="David-Palma M."/>
            <person name="Shea T."/>
            <person name="Bowers K."/>
            <person name="McGinley-Smith S."/>
            <person name="Mohammad A.W."/>
            <person name="Gnirke A."/>
            <person name="Yurkov A.M."/>
            <person name="Nowrousian M."/>
            <person name="Sun S."/>
            <person name="Cuomo C.A."/>
            <person name="Heitman J."/>
        </authorList>
    </citation>
    <scope>NUCLEOTIDE SEQUENCE</scope>
    <source>
        <strain evidence="7">CBS 10118</strain>
    </source>
</reference>
<dbReference type="EMBL" id="CP144541">
    <property type="protein sequence ID" value="WVW80833.1"/>
    <property type="molecule type" value="Genomic_DNA"/>
</dbReference>
<dbReference type="GeneID" id="30205916"/>
<organism evidence="6">
    <name type="scientific">Kwoniella bestiolae CBS 10118</name>
    <dbReference type="NCBI Taxonomy" id="1296100"/>
    <lineage>
        <taxon>Eukaryota</taxon>
        <taxon>Fungi</taxon>
        <taxon>Dikarya</taxon>
        <taxon>Basidiomycota</taxon>
        <taxon>Agaricomycotina</taxon>
        <taxon>Tremellomycetes</taxon>
        <taxon>Tremellales</taxon>
        <taxon>Cryptococcaceae</taxon>
        <taxon>Kwoniella</taxon>
    </lineage>
</organism>
<dbReference type="Gene3D" id="2.160.20.70">
    <property type="match status" value="1"/>
</dbReference>
<evidence type="ECO:0000259" key="5">
    <source>
        <dbReference type="PROSITE" id="PS51329"/>
    </source>
</evidence>
<dbReference type="AlphaFoldDB" id="A0A1B9GG18"/>
<dbReference type="KEGG" id="kbi:30205916"/>
<keyword evidence="3" id="KW-0963">Cytoplasm</keyword>
<evidence type="ECO:0000313" key="8">
    <source>
        <dbReference type="Proteomes" id="UP000092730"/>
    </source>
</evidence>
<dbReference type="STRING" id="1296100.A0A1B9GG18"/>
<dbReference type="InterPro" id="IPR027684">
    <property type="entry name" value="TBCC"/>
</dbReference>
<dbReference type="PANTHER" id="PTHR15139">
    <property type="entry name" value="TUBULIN FOLDING COFACTOR C"/>
    <property type="match status" value="1"/>
</dbReference>